<evidence type="ECO:0000313" key="2">
    <source>
        <dbReference type="EMBL" id="WPU91604.1"/>
    </source>
</evidence>
<gene>
    <name evidence="2" type="ORF">SNE25_20005</name>
</gene>
<dbReference type="RefSeq" id="WP_321560770.1">
    <property type="nucleotide sequence ID" value="NZ_CP139558.1"/>
</dbReference>
<keyword evidence="1" id="KW-0812">Transmembrane</keyword>
<evidence type="ECO:0000313" key="3">
    <source>
        <dbReference type="Proteomes" id="UP001324380"/>
    </source>
</evidence>
<sequence>MELLVEFWEFLKHRRKFWLWPLFILLVLLGMLVVMAQGSVLAPFIYSLF</sequence>
<reference evidence="2 3" key="1">
    <citation type="submission" date="2023-11" db="EMBL/GenBank/DDBJ databases">
        <title>Analysis of the Genomes of Mucilaginibacter gossypii cycad 4 and M. sabulilitoris SNA2: microbes with the potential for plant growth promotion.</title>
        <authorList>
            <person name="Hirsch A.M."/>
            <person name="Humm E."/>
            <person name="Rubbi M."/>
            <person name="Del Vecchio G."/>
            <person name="Ha S.M."/>
            <person name="Pellegrini M."/>
            <person name="Gunsalus R.P."/>
        </authorList>
    </citation>
    <scope>NUCLEOTIDE SEQUENCE [LARGE SCALE GENOMIC DNA]</scope>
    <source>
        <strain evidence="2 3">SNA2</strain>
    </source>
</reference>
<keyword evidence="3" id="KW-1185">Reference proteome</keyword>
<proteinExistence type="predicted"/>
<protein>
    <submittedName>
        <fullName evidence="2">DUF5989 family protein</fullName>
    </submittedName>
</protein>
<keyword evidence="1" id="KW-0472">Membrane</keyword>
<keyword evidence="1" id="KW-1133">Transmembrane helix</keyword>
<dbReference type="Pfam" id="PF19451">
    <property type="entry name" value="DUF5989"/>
    <property type="match status" value="1"/>
</dbReference>
<name>A0ABZ0TEI1_9SPHI</name>
<dbReference type="EMBL" id="CP139558">
    <property type="protein sequence ID" value="WPU91604.1"/>
    <property type="molecule type" value="Genomic_DNA"/>
</dbReference>
<organism evidence="2 3">
    <name type="scientific">Mucilaginibacter sabulilitoris</name>
    <dbReference type="NCBI Taxonomy" id="1173583"/>
    <lineage>
        <taxon>Bacteria</taxon>
        <taxon>Pseudomonadati</taxon>
        <taxon>Bacteroidota</taxon>
        <taxon>Sphingobacteriia</taxon>
        <taxon>Sphingobacteriales</taxon>
        <taxon>Sphingobacteriaceae</taxon>
        <taxon>Mucilaginibacter</taxon>
    </lineage>
</organism>
<dbReference type="Proteomes" id="UP001324380">
    <property type="component" value="Chromosome"/>
</dbReference>
<accession>A0ABZ0TEI1</accession>
<dbReference type="InterPro" id="IPR046031">
    <property type="entry name" value="DUF5989"/>
</dbReference>
<feature type="transmembrane region" description="Helical" evidence="1">
    <location>
        <begin position="20"/>
        <end position="46"/>
    </location>
</feature>
<evidence type="ECO:0000256" key="1">
    <source>
        <dbReference type="SAM" id="Phobius"/>
    </source>
</evidence>